<keyword evidence="3" id="KW-0813">Transport</keyword>
<keyword evidence="16" id="KW-1185">Reference proteome</keyword>
<keyword evidence="8" id="KW-0406">Ion transport</keyword>
<dbReference type="PROSITE" id="PS00605">
    <property type="entry name" value="ATPASE_C"/>
    <property type="match status" value="1"/>
</dbReference>
<comment type="caution">
    <text evidence="15">The sequence shown here is derived from an EMBL/GenBank/DDBJ whole genome shotgun (WGS) entry which is preliminary data.</text>
</comment>
<evidence type="ECO:0000256" key="4">
    <source>
        <dbReference type="ARBA" id="ARBA00022547"/>
    </source>
</evidence>
<dbReference type="Gene3D" id="1.20.20.10">
    <property type="entry name" value="F1F0 ATP synthase subunit C"/>
    <property type="match status" value="1"/>
</dbReference>
<evidence type="ECO:0000256" key="13">
    <source>
        <dbReference type="SAM" id="Phobius"/>
    </source>
</evidence>
<name>A0ABX2E9F7_9BURK</name>
<keyword evidence="4" id="KW-0138">CF(0)</keyword>
<dbReference type="CDD" id="cd18185">
    <property type="entry name" value="ATP-synt_Fo_c_ATPE"/>
    <property type="match status" value="1"/>
</dbReference>
<accession>A0ABX2E9F7</accession>
<feature type="domain" description="V-ATPase proteolipid subunit C-like" evidence="14">
    <location>
        <begin position="10"/>
        <end position="72"/>
    </location>
</feature>
<dbReference type="Pfam" id="PF00137">
    <property type="entry name" value="ATP-synt_C"/>
    <property type="match status" value="1"/>
</dbReference>
<evidence type="ECO:0000256" key="8">
    <source>
        <dbReference type="ARBA" id="ARBA00023065"/>
    </source>
</evidence>
<protein>
    <recommendedName>
        <fullName evidence="12">Lipid-binding protein</fullName>
    </recommendedName>
</protein>
<evidence type="ECO:0000256" key="7">
    <source>
        <dbReference type="ARBA" id="ARBA00022989"/>
    </source>
</evidence>
<keyword evidence="10 13" id="KW-0472">Membrane</keyword>
<evidence type="ECO:0000256" key="2">
    <source>
        <dbReference type="ARBA" id="ARBA00006704"/>
    </source>
</evidence>
<evidence type="ECO:0000256" key="3">
    <source>
        <dbReference type="ARBA" id="ARBA00022448"/>
    </source>
</evidence>
<keyword evidence="6" id="KW-0375">Hydrogen ion transport</keyword>
<evidence type="ECO:0000256" key="11">
    <source>
        <dbReference type="ARBA" id="ARBA00023310"/>
    </source>
</evidence>
<proteinExistence type="inferred from homology"/>
<dbReference type="NCBIfam" id="NF005363">
    <property type="entry name" value="PRK06876.1"/>
    <property type="match status" value="1"/>
</dbReference>
<keyword evidence="11" id="KW-0066">ATP synthesis</keyword>
<dbReference type="SUPFAM" id="SSF81333">
    <property type="entry name" value="F1F0 ATP synthase subunit C"/>
    <property type="match status" value="1"/>
</dbReference>
<feature type="transmembrane region" description="Helical" evidence="13">
    <location>
        <begin position="52"/>
        <end position="75"/>
    </location>
</feature>
<gene>
    <name evidence="15" type="primary">atpE</name>
    <name evidence="15" type="ORF">HLB44_01420</name>
</gene>
<dbReference type="RefSeq" id="WP_173119856.1">
    <property type="nucleotide sequence ID" value="NZ_JABRWJ010000001.1"/>
</dbReference>
<dbReference type="NCBIfam" id="TIGR01260">
    <property type="entry name" value="ATP_synt_c"/>
    <property type="match status" value="1"/>
</dbReference>
<evidence type="ECO:0000256" key="1">
    <source>
        <dbReference type="ARBA" id="ARBA00004141"/>
    </source>
</evidence>
<keyword evidence="5 13" id="KW-0812">Transmembrane</keyword>
<comment type="subcellular location">
    <subcellularLocation>
        <location evidence="1">Membrane</location>
        <topology evidence="1">Multi-pass membrane protein</topology>
    </subcellularLocation>
</comment>
<feature type="transmembrane region" description="Helical" evidence="13">
    <location>
        <begin position="7"/>
        <end position="32"/>
    </location>
</feature>
<evidence type="ECO:0000256" key="5">
    <source>
        <dbReference type="ARBA" id="ARBA00022692"/>
    </source>
</evidence>
<keyword evidence="7 13" id="KW-1133">Transmembrane helix</keyword>
<sequence>MNTGIDLLPLAVALLIGIPAFGSCLGIGLATMKFLESSARQPELIPTLQTKYFLAVGVTDGAFIIATGIGLWFAIANPFAR</sequence>
<evidence type="ECO:0000256" key="9">
    <source>
        <dbReference type="ARBA" id="ARBA00023121"/>
    </source>
</evidence>
<dbReference type="InterPro" id="IPR020537">
    <property type="entry name" value="ATP_synth_F0_csu_DDCD_BS"/>
</dbReference>
<dbReference type="Proteomes" id="UP000737171">
    <property type="component" value="Unassembled WGS sequence"/>
</dbReference>
<reference evidence="15 16" key="1">
    <citation type="submission" date="2020-05" db="EMBL/GenBank/DDBJ databases">
        <title>Aquincola sp. isolate from soil.</title>
        <authorList>
            <person name="Han J."/>
            <person name="Kim D.-U."/>
        </authorList>
    </citation>
    <scope>NUCLEOTIDE SEQUENCE [LARGE SCALE GENOMIC DNA]</scope>
    <source>
        <strain evidence="15 16">S2</strain>
    </source>
</reference>
<evidence type="ECO:0000256" key="12">
    <source>
        <dbReference type="ARBA" id="ARBA00030961"/>
    </source>
</evidence>
<dbReference type="InterPro" id="IPR038662">
    <property type="entry name" value="ATP_synth_F0_csu_sf"/>
</dbReference>
<comment type="similarity">
    <text evidence="2">Belongs to the ATPase C chain family.</text>
</comment>
<evidence type="ECO:0000256" key="10">
    <source>
        <dbReference type="ARBA" id="ARBA00023136"/>
    </source>
</evidence>
<dbReference type="InterPro" id="IPR035921">
    <property type="entry name" value="F/V-ATP_Csub_sf"/>
</dbReference>
<evidence type="ECO:0000313" key="15">
    <source>
        <dbReference type="EMBL" id="NRF65634.1"/>
    </source>
</evidence>
<evidence type="ECO:0000259" key="14">
    <source>
        <dbReference type="Pfam" id="PF00137"/>
    </source>
</evidence>
<dbReference type="InterPro" id="IPR005953">
    <property type="entry name" value="ATP_synth_csu_bac/chlpt"/>
</dbReference>
<keyword evidence="9" id="KW-0446">Lipid-binding</keyword>
<organism evidence="15 16">
    <name type="scientific">Pseudaquabacterium terrae</name>
    <dbReference type="NCBI Taxonomy" id="2732868"/>
    <lineage>
        <taxon>Bacteria</taxon>
        <taxon>Pseudomonadati</taxon>
        <taxon>Pseudomonadota</taxon>
        <taxon>Betaproteobacteria</taxon>
        <taxon>Burkholderiales</taxon>
        <taxon>Sphaerotilaceae</taxon>
        <taxon>Pseudaquabacterium</taxon>
    </lineage>
</organism>
<dbReference type="EMBL" id="JABRWJ010000001">
    <property type="protein sequence ID" value="NRF65634.1"/>
    <property type="molecule type" value="Genomic_DNA"/>
</dbReference>
<evidence type="ECO:0000313" key="16">
    <source>
        <dbReference type="Proteomes" id="UP000737171"/>
    </source>
</evidence>
<evidence type="ECO:0000256" key="6">
    <source>
        <dbReference type="ARBA" id="ARBA00022781"/>
    </source>
</evidence>
<dbReference type="InterPro" id="IPR002379">
    <property type="entry name" value="ATPase_proteolipid_c-like_dom"/>
</dbReference>